<keyword evidence="3 8" id="KW-0812">Transmembrane</keyword>
<evidence type="ECO:0000256" key="1">
    <source>
        <dbReference type="ARBA" id="ARBA00007613"/>
    </source>
</evidence>
<comment type="similarity">
    <text evidence="1 8">Belongs to the outer membrane factor (OMF) (TC 1.B.17) family.</text>
</comment>
<keyword evidence="4 8" id="KW-0472">Membrane</keyword>
<evidence type="ECO:0000256" key="4">
    <source>
        <dbReference type="ARBA" id="ARBA00023136"/>
    </source>
</evidence>
<feature type="signal peptide" evidence="8">
    <location>
        <begin position="1"/>
        <end position="23"/>
    </location>
</feature>
<name>A0A1G8MQD1_9PSED</name>
<keyword evidence="6" id="KW-0998">Cell outer membrane</keyword>
<accession>A0A1G8MQD1</accession>
<feature type="chain" id="PRO_5011332258" evidence="8">
    <location>
        <begin position="24"/>
        <end position="470"/>
    </location>
</feature>
<evidence type="ECO:0000313" key="11">
    <source>
        <dbReference type="Proteomes" id="UP000199636"/>
    </source>
</evidence>
<evidence type="ECO:0000256" key="3">
    <source>
        <dbReference type="ARBA" id="ARBA00022692"/>
    </source>
</evidence>
<dbReference type="PANTHER" id="PTHR30203">
    <property type="entry name" value="OUTER MEMBRANE CATION EFFLUX PROTEIN"/>
    <property type="match status" value="1"/>
</dbReference>
<keyword evidence="5 8" id="KW-0564">Palmitate</keyword>
<comment type="subcellular location">
    <subcellularLocation>
        <location evidence="8">Cell outer membrane</location>
        <topology evidence="8">Lipid-anchor</topology>
    </subcellularLocation>
</comment>
<gene>
    <name evidence="10" type="ORF">SAMN05216272_11642</name>
</gene>
<dbReference type="InterPro" id="IPR010131">
    <property type="entry name" value="MdtP/NodT-like"/>
</dbReference>
<dbReference type="PANTHER" id="PTHR30203:SF33">
    <property type="entry name" value="BLR4455 PROTEIN"/>
    <property type="match status" value="1"/>
</dbReference>
<keyword evidence="11" id="KW-1185">Reference proteome</keyword>
<organism evidence="10 11">
    <name type="scientific">Pseudomonas panipatensis</name>
    <dbReference type="NCBI Taxonomy" id="428992"/>
    <lineage>
        <taxon>Bacteria</taxon>
        <taxon>Pseudomonadati</taxon>
        <taxon>Pseudomonadota</taxon>
        <taxon>Gammaproteobacteria</taxon>
        <taxon>Pseudomonadales</taxon>
        <taxon>Pseudomonadaceae</taxon>
        <taxon>Pseudomonas</taxon>
    </lineage>
</organism>
<dbReference type="Proteomes" id="UP000199636">
    <property type="component" value="Unassembled WGS sequence"/>
</dbReference>
<protein>
    <submittedName>
        <fullName evidence="10">Efflux transporter, outer membrane factor (OMF) lipoprotein, NodT family</fullName>
    </submittedName>
</protein>
<dbReference type="GO" id="GO:0015562">
    <property type="term" value="F:efflux transmembrane transporter activity"/>
    <property type="evidence" value="ECO:0007669"/>
    <property type="project" value="InterPro"/>
</dbReference>
<dbReference type="RefSeq" id="WP_090268016.1">
    <property type="nucleotide sequence ID" value="NZ_FNDS01000016.1"/>
</dbReference>
<dbReference type="InterPro" id="IPR003423">
    <property type="entry name" value="OMP_efflux"/>
</dbReference>
<dbReference type="Pfam" id="PF02321">
    <property type="entry name" value="OEP"/>
    <property type="match status" value="2"/>
</dbReference>
<sequence length="470" mass="50137">MHARLKHTLLLSALLTLGACSLAPPYQPPQPALPRHFSDSHGDWLPVGPSDARPGDWWRRFGDPHLNELQQALPRANPTLAAALAHYQAARAAAAGIAAARAPQGGLNGAFSRQRQSDNRPLRGSGQQDVYDSDSLAVGLDLDLDLWGRLKNLAAAGHAQAQASADDLAAARLDLQRQLALQYLGLRGLDRQASILGESLAAYTQALEMTRTRYTNGIASELDVARASHQLADAQAQRDEVLAQRHLLEHSIAELLGEDLTRFHIADNTELPALPGIPAQLPSSLLQRRPDIAAAERRLFAANAAIGVARAAWLPDLNLAALIGGQTAGSGSLLAAGNRVWALGPMASLPLFDGGRRDAAEKQAKAEFEEASAHYKATVLKALREVQDPLGELYDLQREASDQDDASRAAERSLQLAQNSYSAGAVSYLDVISAQTAALNARLRGQALQTRRLQASATLLVALGGPAQSR</sequence>
<dbReference type="SUPFAM" id="SSF56954">
    <property type="entry name" value="Outer membrane efflux proteins (OEP)"/>
    <property type="match status" value="1"/>
</dbReference>
<dbReference type="Gene3D" id="2.20.200.10">
    <property type="entry name" value="Outer membrane efflux proteins (OEP)"/>
    <property type="match status" value="1"/>
</dbReference>
<evidence type="ECO:0000256" key="2">
    <source>
        <dbReference type="ARBA" id="ARBA00022452"/>
    </source>
</evidence>
<dbReference type="AlphaFoldDB" id="A0A1G8MQD1"/>
<evidence type="ECO:0000256" key="8">
    <source>
        <dbReference type="RuleBase" id="RU362097"/>
    </source>
</evidence>
<dbReference type="STRING" id="428992.SAMN05216272_11642"/>
<dbReference type="OrthoDB" id="9770517at2"/>
<evidence type="ECO:0000256" key="5">
    <source>
        <dbReference type="ARBA" id="ARBA00023139"/>
    </source>
</evidence>
<keyword evidence="7 8" id="KW-0449">Lipoprotein</keyword>
<dbReference type="EMBL" id="FNDS01000016">
    <property type="protein sequence ID" value="SDI69510.1"/>
    <property type="molecule type" value="Genomic_DNA"/>
</dbReference>
<dbReference type="NCBIfam" id="TIGR01845">
    <property type="entry name" value="outer_NodT"/>
    <property type="match status" value="1"/>
</dbReference>
<proteinExistence type="inferred from homology"/>
<keyword evidence="2 8" id="KW-1134">Transmembrane beta strand</keyword>
<feature type="region of interest" description="Disordered" evidence="9">
    <location>
        <begin position="108"/>
        <end position="128"/>
    </location>
</feature>
<dbReference type="Gene3D" id="1.20.1600.10">
    <property type="entry name" value="Outer membrane efflux proteins (OEP)"/>
    <property type="match status" value="1"/>
</dbReference>
<evidence type="ECO:0000256" key="9">
    <source>
        <dbReference type="SAM" id="MobiDB-lite"/>
    </source>
</evidence>
<evidence type="ECO:0000256" key="7">
    <source>
        <dbReference type="ARBA" id="ARBA00023288"/>
    </source>
</evidence>
<evidence type="ECO:0000313" key="10">
    <source>
        <dbReference type="EMBL" id="SDI69510.1"/>
    </source>
</evidence>
<dbReference type="PROSITE" id="PS51257">
    <property type="entry name" value="PROKAR_LIPOPROTEIN"/>
    <property type="match status" value="1"/>
</dbReference>
<dbReference type="GO" id="GO:0009279">
    <property type="term" value="C:cell outer membrane"/>
    <property type="evidence" value="ECO:0007669"/>
    <property type="project" value="UniProtKB-SubCell"/>
</dbReference>
<keyword evidence="8" id="KW-0732">Signal</keyword>
<reference evidence="11" key="1">
    <citation type="submission" date="2016-10" db="EMBL/GenBank/DDBJ databases">
        <authorList>
            <person name="Varghese N."/>
            <person name="Submissions S."/>
        </authorList>
    </citation>
    <scope>NUCLEOTIDE SEQUENCE [LARGE SCALE GENOMIC DNA]</scope>
    <source>
        <strain evidence="11">CCM 7469</strain>
    </source>
</reference>
<evidence type="ECO:0000256" key="6">
    <source>
        <dbReference type="ARBA" id="ARBA00023237"/>
    </source>
</evidence>